<dbReference type="AlphaFoldDB" id="A0A8J3T5T9"/>
<gene>
    <name evidence="2" type="ORF">Pta02_74430</name>
</gene>
<comment type="caution">
    <text evidence="2">The sequence shown here is derived from an EMBL/GenBank/DDBJ whole genome shotgun (WGS) entry which is preliminary data.</text>
</comment>
<feature type="region of interest" description="Disordered" evidence="1">
    <location>
        <begin position="1"/>
        <end position="63"/>
    </location>
</feature>
<name>A0A8J3T5T9_9ACTN</name>
<protein>
    <submittedName>
        <fullName evidence="2">Uncharacterized protein</fullName>
    </submittedName>
</protein>
<accession>A0A8J3T5T9</accession>
<keyword evidence="3" id="KW-1185">Reference proteome</keyword>
<dbReference type="Proteomes" id="UP000634476">
    <property type="component" value="Unassembled WGS sequence"/>
</dbReference>
<proteinExistence type="predicted"/>
<evidence type="ECO:0000256" key="1">
    <source>
        <dbReference type="SAM" id="MobiDB-lite"/>
    </source>
</evidence>
<evidence type="ECO:0000313" key="3">
    <source>
        <dbReference type="Proteomes" id="UP000634476"/>
    </source>
</evidence>
<organism evidence="2 3">
    <name type="scientific">Planobispora takensis</name>
    <dbReference type="NCBI Taxonomy" id="1367882"/>
    <lineage>
        <taxon>Bacteria</taxon>
        <taxon>Bacillati</taxon>
        <taxon>Actinomycetota</taxon>
        <taxon>Actinomycetes</taxon>
        <taxon>Streptosporangiales</taxon>
        <taxon>Streptosporangiaceae</taxon>
        <taxon>Planobispora</taxon>
    </lineage>
</organism>
<evidence type="ECO:0000313" key="2">
    <source>
        <dbReference type="EMBL" id="GII05435.1"/>
    </source>
</evidence>
<feature type="compositionally biased region" description="Low complexity" evidence="1">
    <location>
        <begin position="26"/>
        <end position="38"/>
    </location>
</feature>
<dbReference type="EMBL" id="BOOK01000068">
    <property type="protein sequence ID" value="GII05435.1"/>
    <property type="molecule type" value="Genomic_DNA"/>
</dbReference>
<reference evidence="2" key="1">
    <citation type="submission" date="2021-01" db="EMBL/GenBank/DDBJ databases">
        <title>Whole genome shotgun sequence of Planobispora takensis NBRC 109077.</title>
        <authorList>
            <person name="Komaki H."/>
            <person name="Tamura T."/>
        </authorList>
    </citation>
    <scope>NUCLEOTIDE SEQUENCE</scope>
    <source>
        <strain evidence="2">NBRC 109077</strain>
    </source>
</reference>
<sequence>MSGNPGQEGRSSVEQGDTEEETSGRPAGTPAATPPADAADPDDADTAGGSRSRPEDLNPDDFE</sequence>
<feature type="compositionally biased region" description="Polar residues" evidence="1">
    <location>
        <begin position="1"/>
        <end position="15"/>
    </location>
</feature>
<dbReference type="RefSeq" id="WP_203879646.1">
    <property type="nucleotide sequence ID" value="NZ_BOOK01000068.1"/>
</dbReference>